<dbReference type="AlphaFoldDB" id="A0A9N8ZBN7"/>
<feature type="compositionally biased region" description="Low complexity" evidence="1">
    <location>
        <begin position="53"/>
        <end position="76"/>
    </location>
</feature>
<evidence type="ECO:0000313" key="3">
    <source>
        <dbReference type="Proteomes" id="UP000789396"/>
    </source>
</evidence>
<dbReference type="Proteomes" id="UP000789396">
    <property type="component" value="Unassembled WGS sequence"/>
</dbReference>
<dbReference type="EMBL" id="CAJVPZ010000888">
    <property type="protein sequence ID" value="CAG8478886.1"/>
    <property type="molecule type" value="Genomic_DNA"/>
</dbReference>
<evidence type="ECO:0000313" key="2">
    <source>
        <dbReference type="EMBL" id="CAG8478886.1"/>
    </source>
</evidence>
<reference evidence="2" key="1">
    <citation type="submission" date="2021-06" db="EMBL/GenBank/DDBJ databases">
        <authorList>
            <person name="Kallberg Y."/>
            <person name="Tangrot J."/>
            <person name="Rosling A."/>
        </authorList>
    </citation>
    <scope>NUCLEOTIDE SEQUENCE</scope>
    <source>
        <strain evidence="2">IN212</strain>
    </source>
</reference>
<organism evidence="2 3">
    <name type="scientific">Racocetra fulgida</name>
    <dbReference type="NCBI Taxonomy" id="60492"/>
    <lineage>
        <taxon>Eukaryota</taxon>
        <taxon>Fungi</taxon>
        <taxon>Fungi incertae sedis</taxon>
        <taxon>Mucoromycota</taxon>
        <taxon>Glomeromycotina</taxon>
        <taxon>Glomeromycetes</taxon>
        <taxon>Diversisporales</taxon>
        <taxon>Gigasporaceae</taxon>
        <taxon>Racocetra</taxon>
    </lineage>
</organism>
<protein>
    <submittedName>
        <fullName evidence="2">12478_t:CDS:1</fullName>
    </submittedName>
</protein>
<sequence>MQDILKVNVAFARNNASPKIPTATMIVKKTAVIPSTPRLPPVAPPVGPNLKGPNHINENNNCTNPTNPTNINPNNM</sequence>
<keyword evidence="3" id="KW-1185">Reference proteome</keyword>
<proteinExistence type="predicted"/>
<feature type="compositionally biased region" description="Pro residues" evidence="1">
    <location>
        <begin position="37"/>
        <end position="47"/>
    </location>
</feature>
<comment type="caution">
    <text evidence="2">The sequence shown here is derived from an EMBL/GenBank/DDBJ whole genome shotgun (WGS) entry which is preliminary data.</text>
</comment>
<feature type="region of interest" description="Disordered" evidence="1">
    <location>
        <begin position="35"/>
        <end position="76"/>
    </location>
</feature>
<accession>A0A9N8ZBN7</accession>
<name>A0A9N8ZBN7_9GLOM</name>
<gene>
    <name evidence="2" type="ORF">RFULGI_LOCUS1451</name>
</gene>
<evidence type="ECO:0000256" key="1">
    <source>
        <dbReference type="SAM" id="MobiDB-lite"/>
    </source>
</evidence>